<evidence type="ECO:0000313" key="1">
    <source>
        <dbReference type="EMBL" id="AFX74633.1"/>
    </source>
</evidence>
<reference evidence="1 2" key="1">
    <citation type="journal article" date="2013" name="Genome Announc.">
        <title>Complete Genome Sequence of Mycoplasma hyorhinis Strain SK76.</title>
        <authorList>
            <person name="Goodison S."/>
            <person name="Urquidi V."/>
            <person name="Kumar D."/>
            <person name="Reyes L."/>
            <person name="Rosser C.J."/>
        </authorList>
    </citation>
    <scope>NUCLEOTIDE SEQUENCE [LARGE SCALE GENOMIC DNA]</scope>
    <source>
        <strain evidence="1 2">SK76</strain>
    </source>
</reference>
<dbReference type="AlphaFoldDB" id="A0AAI8ANC1"/>
<protein>
    <submittedName>
        <fullName evidence="1">Uncharacterized protein</fullName>
    </submittedName>
</protein>
<dbReference type="SUPFAM" id="SSF52540">
    <property type="entry name" value="P-loop containing nucleoside triphosphate hydrolases"/>
    <property type="match status" value="1"/>
</dbReference>
<sequence>MENKHKTYAVIGKYAVGKTTFLNLLQEYSKKVLKKEQKILFSDEFFQMCYLKDNPCYLALKNYNPAFVKDMKVNKEKLREFIRSNPDNINIIEKLVYPFLEEHLKNNKYDFVEIPNLYSKNANFAVYFDKVIRIFSSEEQRVKNIVNKNVNNSISSLNDFLNKGFCHKVDVNISNSEWKNEDFFPKFFLELNKNL</sequence>
<dbReference type="RefSeq" id="WP_015084314.1">
    <property type="nucleotide sequence ID" value="NC_019552.1"/>
</dbReference>
<organism evidence="1 2">
    <name type="scientific">Mesomycoplasma hyorhinis SK76</name>
    <dbReference type="NCBI Taxonomy" id="1118964"/>
    <lineage>
        <taxon>Bacteria</taxon>
        <taxon>Bacillati</taxon>
        <taxon>Mycoplasmatota</taxon>
        <taxon>Mycoplasmoidales</taxon>
        <taxon>Metamycoplasmataceae</taxon>
        <taxon>Mesomycoplasma</taxon>
    </lineage>
</organism>
<evidence type="ECO:0000313" key="2">
    <source>
        <dbReference type="Proteomes" id="UP000009399"/>
    </source>
</evidence>
<dbReference type="InterPro" id="IPR027417">
    <property type="entry name" value="P-loop_NTPase"/>
</dbReference>
<dbReference type="KEGG" id="mhs:MOS_731"/>
<dbReference type="Proteomes" id="UP000009399">
    <property type="component" value="Chromosome"/>
</dbReference>
<dbReference type="Gene3D" id="3.40.50.300">
    <property type="entry name" value="P-loop containing nucleotide triphosphate hydrolases"/>
    <property type="match status" value="1"/>
</dbReference>
<proteinExistence type="predicted"/>
<gene>
    <name evidence="1" type="ORF">MOS_731</name>
</gene>
<accession>A0AAI8ANC1</accession>
<name>A0AAI8ANC1_MESHY</name>
<dbReference type="EMBL" id="CP003914">
    <property type="protein sequence ID" value="AFX74633.1"/>
    <property type="molecule type" value="Genomic_DNA"/>
</dbReference>